<evidence type="ECO:0000313" key="2">
    <source>
        <dbReference type="EMBL" id="OGG48397.1"/>
    </source>
</evidence>
<dbReference type="SUPFAM" id="SSF143011">
    <property type="entry name" value="RelE-like"/>
    <property type="match status" value="1"/>
</dbReference>
<evidence type="ECO:0008006" key="4">
    <source>
        <dbReference type="Google" id="ProtNLM"/>
    </source>
</evidence>
<dbReference type="Pfam" id="PF15738">
    <property type="entry name" value="YafQ_toxin"/>
    <property type="match status" value="1"/>
</dbReference>
<comment type="caution">
    <text evidence="2">The sequence shown here is derived from an EMBL/GenBank/DDBJ whole genome shotgun (WGS) entry which is preliminary data.</text>
</comment>
<keyword evidence="1" id="KW-1277">Toxin-antitoxin system</keyword>
<gene>
    <name evidence="2" type="ORF">A2678_03095</name>
</gene>
<dbReference type="InterPro" id="IPR007712">
    <property type="entry name" value="RelE/ParE_toxin"/>
</dbReference>
<dbReference type="Proteomes" id="UP000178815">
    <property type="component" value="Unassembled WGS sequence"/>
</dbReference>
<protein>
    <recommendedName>
        <fullName evidence="4">Addiction module toxin RelE</fullName>
    </recommendedName>
</protein>
<dbReference type="NCBIfam" id="TIGR02385">
    <property type="entry name" value="RelE_StbE"/>
    <property type="match status" value="1"/>
</dbReference>
<evidence type="ECO:0000313" key="3">
    <source>
        <dbReference type="Proteomes" id="UP000178815"/>
    </source>
</evidence>
<dbReference type="InterPro" id="IPR004386">
    <property type="entry name" value="Toxin_YafQ-like"/>
</dbReference>
<proteinExistence type="predicted"/>
<dbReference type="EMBL" id="MFKU01000014">
    <property type="protein sequence ID" value="OGG48397.1"/>
    <property type="molecule type" value="Genomic_DNA"/>
</dbReference>
<dbReference type="Gene3D" id="3.30.2310.20">
    <property type="entry name" value="RelE-like"/>
    <property type="match status" value="1"/>
</dbReference>
<organism evidence="2 3">
    <name type="scientific">Candidatus Kaiserbacteria bacterium RIFCSPHIGHO2_01_FULL_53_31</name>
    <dbReference type="NCBI Taxonomy" id="1798481"/>
    <lineage>
        <taxon>Bacteria</taxon>
        <taxon>Candidatus Kaiseribacteriota</taxon>
    </lineage>
</organism>
<sequence length="87" mass="10221">MIIVYASSFKKQIRHLPPGIKRALSERLRLFVDMPYHPLLDNHVLKGDRRGYRSINITGDWRVIYEYVDATNVRLIEIGTHHDLYGT</sequence>
<reference evidence="2 3" key="1">
    <citation type="journal article" date="2016" name="Nat. Commun.">
        <title>Thousands of microbial genomes shed light on interconnected biogeochemical processes in an aquifer system.</title>
        <authorList>
            <person name="Anantharaman K."/>
            <person name="Brown C.T."/>
            <person name="Hug L.A."/>
            <person name="Sharon I."/>
            <person name="Castelle C.J."/>
            <person name="Probst A.J."/>
            <person name="Thomas B.C."/>
            <person name="Singh A."/>
            <person name="Wilkins M.J."/>
            <person name="Karaoz U."/>
            <person name="Brodie E.L."/>
            <person name="Williams K.H."/>
            <person name="Hubbard S.S."/>
            <person name="Banfield J.F."/>
        </authorList>
    </citation>
    <scope>NUCLEOTIDE SEQUENCE [LARGE SCALE GENOMIC DNA]</scope>
</reference>
<dbReference type="AlphaFoldDB" id="A0A1F6CH96"/>
<accession>A0A1F6CH96</accession>
<dbReference type="STRING" id="1798481.A2678_03095"/>
<evidence type="ECO:0000256" key="1">
    <source>
        <dbReference type="ARBA" id="ARBA00022649"/>
    </source>
</evidence>
<dbReference type="InterPro" id="IPR035093">
    <property type="entry name" value="RelE/ParE_toxin_dom_sf"/>
</dbReference>
<name>A0A1F6CH96_9BACT</name>